<dbReference type="InterPro" id="IPR050954">
    <property type="entry name" value="ET_IronSulfur_Cluster-Binding"/>
</dbReference>
<reference evidence="6 7" key="1">
    <citation type="journal article" name="Front. Microbiol.">
        <title>Sugar Metabolism of the First Thermophilic Planctomycete Thermogutta terrifontis: Comparative Genomic and Transcriptomic Approaches.</title>
        <authorList>
            <person name="Elcheninov A.G."/>
            <person name="Menzel P."/>
            <person name="Gudbergsdottir S.R."/>
            <person name="Slesarev A.I."/>
            <person name="Kadnikov V.V."/>
            <person name="Krogh A."/>
            <person name="Bonch-Osmolovskaya E.A."/>
            <person name="Peng X."/>
            <person name="Kublanov I.V."/>
        </authorList>
    </citation>
    <scope>NUCLEOTIDE SEQUENCE [LARGE SCALE GENOMIC DNA]</scope>
    <source>
        <strain evidence="6 7">R1</strain>
    </source>
</reference>
<dbReference type="Proteomes" id="UP000215086">
    <property type="component" value="Chromosome"/>
</dbReference>
<dbReference type="PROSITE" id="PS00198">
    <property type="entry name" value="4FE4S_FER_1"/>
    <property type="match status" value="1"/>
</dbReference>
<evidence type="ECO:0000256" key="2">
    <source>
        <dbReference type="ARBA" id="ARBA00022723"/>
    </source>
</evidence>
<keyword evidence="4" id="KW-0411">Iron-sulfur</keyword>
<organism evidence="6 7">
    <name type="scientific">Thermogutta terrifontis</name>
    <dbReference type="NCBI Taxonomy" id="1331910"/>
    <lineage>
        <taxon>Bacteria</taxon>
        <taxon>Pseudomonadati</taxon>
        <taxon>Planctomycetota</taxon>
        <taxon>Planctomycetia</taxon>
        <taxon>Pirellulales</taxon>
        <taxon>Thermoguttaceae</taxon>
        <taxon>Thermogutta</taxon>
    </lineage>
</organism>
<dbReference type="InterPro" id="IPR006311">
    <property type="entry name" value="TAT_signal"/>
</dbReference>
<dbReference type="CDD" id="cd10551">
    <property type="entry name" value="PsrB"/>
    <property type="match status" value="1"/>
</dbReference>
<feature type="domain" description="4Fe-4S ferredoxin-type" evidence="5">
    <location>
        <begin position="159"/>
        <end position="188"/>
    </location>
</feature>
<protein>
    <submittedName>
        <fullName evidence="6">Molybdopterin oxidoreductase iron-sulfur binding subunit</fullName>
    </submittedName>
</protein>
<dbReference type="PANTHER" id="PTHR43177">
    <property type="entry name" value="PROTEIN NRFC"/>
    <property type="match status" value="1"/>
</dbReference>
<dbReference type="PROSITE" id="PS51318">
    <property type="entry name" value="TAT"/>
    <property type="match status" value="1"/>
</dbReference>
<evidence type="ECO:0000256" key="3">
    <source>
        <dbReference type="ARBA" id="ARBA00023004"/>
    </source>
</evidence>
<dbReference type="Pfam" id="PF13247">
    <property type="entry name" value="Fer4_11"/>
    <property type="match status" value="2"/>
</dbReference>
<dbReference type="PANTHER" id="PTHR43177:SF3">
    <property type="entry name" value="PROTEIN NRFC HOMOLOG"/>
    <property type="match status" value="1"/>
</dbReference>
<evidence type="ECO:0000259" key="5">
    <source>
        <dbReference type="PROSITE" id="PS51379"/>
    </source>
</evidence>
<evidence type="ECO:0000313" key="6">
    <source>
        <dbReference type="EMBL" id="ASV74671.1"/>
    </source>
</evidence>
<keyword evidence="3" id="KW-0408">Iron</keyword>
<dbReference type="OrthoDB" id="9779457at2"/>
<dbReference type="KEGG" id="ttf:THTE_2069"/>
<feature type="domain" description="4Fe-4S ferredoxin-type" evidence="5">
    <location>
        <begin position="82"/>
        <end position="111"/>
    </location>
</feature>
<evidence type="ECO:0000313" key="7">
    <source>
        <dbReference type="Proteomes" id="UP000215086"/>
    </source>
</evidence>
<evidence type="ECO:0000256" key="1">
    <source>
        <dbReference type="ARBA" id="ARBA00022485"/>
    </source>
</evidence>
<gene>
    <name evidence="6" type="ORF">THTE_2069</name>
</gene>
<dbReference type="GO" id="GO:0046872">
    <property type="term" value="F:metal ion binding"/>
    <property type="evidence" value="ECO:0007669"/>
    <property type="project" value="UniProtKB-KW"/>
</dbReference>
<dbReference type="SUPFAM" id="SSF54862">
    <property type="entry name" value="4Fe-4S ferredoxins"/>
    <property type="match status" value="1"/>
</dbReference>
<dbReference type="PROSITE" id="PS51379">
    <property type="entry name" value="4FE4S_FER_2"/>
    <property type="match status" value="2"/>
</dbReference>
<keyword evidence="7" id="KW-1185">Reference proteome</keyword>
<keyword evidence="1" id="KW-0004">4Fe-4S</keyword>
<dbReference type="EMBL" id="CP018477">
    <property type="protein sequence ID" value="ASV74671.1"/>
    <property type="molecule type" value="Genomic_DNA"/>
</dbReference>
<evidence type="ECO:0000256" key="4">
    <source>
        <dbReference type="ARBA" id="ARBA00023014"/>
    </source>
</evidence>
<name>A0A286RFD2_9BACT</name>
<dbReference type="InterPro" id="IPR017896">
    <property type="entry name" value="4Fe4S_Fe-S-bd"/>
</dbReference>
<sequence length="301" mass="33287">MGATRREFLEAGAIIGAGAAVAATAAVTARLDHRTTDPVGEETVRHIDVLPSVKPSPEEDVLIRMQRDLARAMAKPMEQRRWVMIIDTRKCVGCHACTVGCVAENHLPPGVVYRPVVTEEYGEYPHVQMRFFPRPCMQCDVPPCVPVCPVHATWKRPDGVVVVNYDRCIGCGYCITACPYNARSRDLGEYWLDGAAEADTPSELPILGQNAPWEKIASNEYAKSWDRTKGSPLGNARKCHFCLHRLEVGQLPMCVTTCIGRATYFGDANDPDSLVSELMAAPNVIRLLEHLGTEPRVRYLI</sequence>
<dbReference type="GO" id="GO:0051539">
    <property type="term" value="F:4 iron, 4 sulfur cluster binding"/>
    <property type="evidence" value="ECO:0007669"/>
    <property type="project" value="UniProtKB-KW"/>
</dbReference>
<accession>A0A286RFD2</accession>
<dbReference type="Gene3D" id="3.30.70.20">
    <property type="match status" value="2"/>
</dbReference>
<dbReference type="RefSeq" id="WP_095414927.1">
    <property type="nucleotide sequence ID" value="NZ_CP018477.1"/>
</dbReference>
<proteinExistence type="predicted"/>
<keyword evidence="2" id="KW-0479">Metal-binding</keyword>
<dbReference type="AlphaFoldDB" id="A0A286RFD2"/>
<dbReference type="InterPro" id="IPR017900">
    <property type="entry name" value="4Fe4S_Fe_S_CS"/>
</dbReference>